<sequence>MNPTTSLRQASRSIPSSSYPPTKSTGRQLSAHTLRSLVSLHHSSAGFMHNPQIDLPVGFDNTFRYTREEPKYKRYGEFSSTTSYNASLTPPGGLESLVEKPRSAEARGLEFRRGRNNYLDLDTAKNVGLTFKKVYDIWSDRGSGSDTQHLTERELRVQEALYGTWERGSQGMNSRIQPSLDGILEFVEAKGKTVGEYAEEWKVRDKEGREKSTEDGQ</sequence>
<dbReference type="EMBL" id="KI669465">
    <property type="protein sequence ID" value="OCF55920.1"/>
    <property type="molecule type" value="Genomic_DNA"/>
</dbReference>
<evidence type="ECO:0000256" key="1">
    <source>
        <dbReference type="SAM" id="MobiDB-lite"/>
    </source>
</evidence>
<keyword evidence="3" id="KW-1185">Reference proteome</keyword>
<organism evidence="2 3">
    <name type="scientific">Kwoniella mangroviensis CBS 10435</name>
    <dbReference type="NCBI Taxonomy" id="1331196"/>
    <lineage>
        <taxon>Eukaryota</taxon>
        <taxon>Fungi</taxon>
        <taxon>Dikarya</taxon>
        <taxon>Basidiomycota</taxon>
        <taxon>Agaricomycotina</taxon>
        <taxon>Tremellomycetes</taxon>
        <taxon>Tremellales</taxon>
        <taxon>Cryptococcaceae</taxon>
        <taxon>Kwoniella</taxon>
    </lineage>
</organism>
<dbReference type="AlphaFoldDB" id="A0A1B9IKN0"/>
<feature type="region of interest" description="Disordered" evidence="1">
    <location>
        <begin position="1"/>
        <end position="28"/>
    </location>
</feature>
<accession>A0A1B9IKN0</accession>
<dbReference type="Proteomes" id="UP000092583">
    <property type="component" value="Unassembled WGS sequence"/>
</dbReference>
<evidence type="ECO:0000313" key="3">
    <source>
        <dbReference type="Proteomes" id="UP000092583"/>
    </source>
</evidence>
<protein>
    <submittedName>
        <fullName evidence="2">Uncharacterized protein</fullName>
    </submittedName>
</protein>
<evidence type="ECO:0000313" key="2">
    <source>
        <dbReference type="EMBL" id="OCF55920.1"/>
    </source>
</evidence>
<reference evidence="2 3" key="1">
    <citation type="submission" date="2013-07" db="EMBL/GenBank/DDBJ databases">
        <title>The Genome Sequence of Kwoniella mangroviensis CBS10435.</title>
        <authorList>
            <consortium name="The Broad Institute Genome Sequencing Platform"/>
            <person name="Cuomo C."/>
            <person name="Litvintseva A."/>
            <person name="Chen Y."/>
            <person name="Heitman J."/>
            <person name="Sun S."/>
            <person name="Springer D."/>
            <person name="Dromer F."/>
            <person name="Young S.K."/>
            <person name="Zeng Q."/>
            <person name="Gargeya S."/>
            <person name="Fitzgerald M."/>
            <person name="Abouelleil A."/>
            <person name="Alvarado L."/>
            <person name="Berlin A.M."/>
            <person name="Chapman S.B."/>
            <person name="Dewar J."/>
            <person name="Goldberg J."/>
            <person name="Griggs A."/>
            <person name="Gujja S."/>
            <person name="Hansen M."/>
            <person name="Howarth C."/>
            <person name="Imamovic A."/>
            <person name="Larimer J."/>
            <person name="McCowan C."/>
            <person name="Murphy C."/>
            <person name="Pearson M."/>
            <person name="Priest M."/>
            <person name="Roberts A."/>
            <person name="Saif S."/>
            <person name="Shea T."/>
            <person name="Sykes S."/>
            <person name="Wortman J."/>
            <person name="Nusbaum C."/>
            <person name="Birren B."/>
        </authorList>
    </citation>
    <scope>NUCLEOTIDE SEQUENCE [LARGE SCALE GENOMIC DNA]</scope>
    <source>
        <strain evidence="2 3">CBS 10435</strain>
    </source>
</reference>
<gene>
    <name evidence="2" type="ORF">L486_06677</name>
</gene>
<reference evidence="3" key="2">
    <citation type="submission" date="2013-12" db="EMBL/GenBank/DDBJ databases">
        <title>Evolution of pathogenesis and genome organization in the Tremellales.</title>
        <authorList>
            <person name="Cuomo C."/>
            <person name="Litvintseva A."/>
            <person name="Heitman J."/>
            <person name="Chen Y."/>
            <person name="Sun S."/>
            <person name="Springer D."/>
            <person name="Dromer F."/>
            <person name="Young S."/>
            <person name="Zeng Q."/>
            <person name="Chapman S."/>
            <person name="Gujja S."/>
            <person name="Saif S."/>
            <person name="Birren B."/>
        </authorList>
    </citation>
    <scope>NUCLEOTIDE SEQUENCE [LARGE SCALE GENOMIC DNA]</scope>
    <source>
        <strain evidence="3">CBS 10435</strain>
    </source>
</reference>
<proteinExistence type="predicted"/>
<dbReference type="OrthoDB" id="2569556at2759"/>
<name>A0A1B9IKN0_9TREE</name>